<feature type="compositionally biased region" description="Polar residues" evidence="4">
    <location>
        <begin position="22"/>
        <end position="39"/>
    </location>
</feature>
<feature type="region of interest" description="Disordered" evidence="4">
    <location>
        <begin position="1"/>
        <end position="87"/>
    </location>
</feature>
<dbReference type="InterPro" id="IPR030386">
    <property type="entry name" value="G_GB1_RHD3_dom"/>
</dbReference>
<accession>A0A9W9ZG76</accession>
<keyword evidence="2" id="KW-0342">GTP-binding</keyword>
<evidence type="ECO:0000256" key="3">
    <source>
        <dbReference type="PROSITE-ProRule" id="PRU01052"/>
    </source>
</evidence>
<organism evidence="6 7">
    <name type="scientific">Desmophyllum pertusum</name>
    <dbReference type="NCBI Taxonomy" id="174260"/>
    <lineage>
        <taxon>Eukaryota</taxon>
        <taxon>Metazoa</taxon>
        <taxon>Cnidaria</taxon>
        <taxon>Anthozoa</taxon>
        <taxon>Hexacorallia</taxon>
        <taxon>Scleractinia</taxon>
        <taxon>Caryophylliina</taxon>
        <taxon>Caryophylliidae</taxon>
        <taxon>Desmophyllum</taxon>
    </lineage>
</organism>
<dbReference type="AlphaFoldDB" id="A0A9W9ZG76"/>
<dbReference type="PANTHER" id="PTHR10751">
    <property type="entry name" value="GUANYLATE BINDING PROTEIN"/>
    <property type="match status" value="1"/>
</dbReference>
<dbReference type="Gene3D" id="3.40.50.300">
    <property type="entry name" value="P-loop containing nucleotide triphosphate hydrolases"/>
    <property type="match status" value="1"/>
</dbReference>
<keyword evidence="1" id="KW-0547">Nucleotide-binding</keyword>
<dbReference type="PROSITE" id="PS51715">
    <property type="entry name" value="G_GB1_RHD3"/>
    <property type="match status" value="1"/>
</dbReference>
<dbReference type="SUPFAM" id="SSF52540">
    <property type="entry name" value="P-loop containing nucleoside triphosphate hydrolases"/>
    <property type="match status" value="1"/>
</dbReference>
<protein>
    <submittedName>
        <fullName evidence="6">Guanylate-binding protein 5</fullName>
    </submittedName>
</protein>
<proteinExistence type="inferred from homology"/>
<keyword evidence="7" id="KW-1185">Reference proteome</keyword>
<evidence type="ECO:0000313" key="7">
    <source>
        <dbReference type="Proteomes" id="UP001163046"/>
    </source>
</evidence>
<dbReference type="GO" id="GO:0005525">
    <property type="term" value="F:GTP binding"/>
    <property type="evidence" value="ECO:0007669"/>
    <property type="project" value="UniProtKB-KW"/>
</dbReference>
<dbReference type="Pfam" id="PF02263">
    <property type="entry name" value="GBP"/>
    <property type="match status" value="1"/>
</dbReference>
<evidence type="ECO:0000259" key="5">
    <source>
        <dbReference type="PROSITE" id="PS51715"/>
    </source>
</evidence>
<gene>
    <name evidence="6" type="primary">GBP5_2</name>
    <name evidence="6" type="ORF">OS493_004453</name>
</gene>
<evidence type="ECO:0000256" key="4">
    <source>
        <dbReference type="SAM" id="MobiDB-lite"/>
    </source>
</evidence>
<dbReference type="OrthoDB" id="2135133at2759"/>
<comment type="similarity">
    <text evidence="3">Belongs to the TRAFAC class dynamin-like GTPase superfamily. GB1/RHD3 GTPase family.</text>
</comment>
<dbReference type="InterPro" id="IPR027417">
    <property type="entry name" value="P-loop_NTPase"/>
</dbReference>
<dbReference type="InterPro" id="IPR015894">
    <property type="entry name" value="Guanylate-bd_N"/>
</dbReference>
<dbReference type="GO" id="GO:0003924">
    <property type="term" value="F:GTPase activity"/>
    <property type="evidence" value="ECO:0007669"/>
    <property type="project" value="InterPro"/>
</dbReference>
<evidence type="ECO:0000256" key="2">
    <source>
        <dbReference type="ARBA" id="ARBA00023134"/>
    </source>
</evidence>
<feature type="compositionally biased region" description="Polar residues" evidence="4">
    <location>
        <begin position="1"/>
        <end position="11"/>
    </location>
</feature>
<dbReference type="Proteomes" id="UP001163046">
    <property type="component" value="Unassembled WGS sequence"/>
</dbReference>
<dbReference type="EMBL" id="MU826351">
    <property type="protein sequence ID" value="KAJ7380870.1"/>
    <property type="molecule type" value="Genomic_DNA"/>
</dbReference>
<evidence type="ECO:0000313" key="6">
    <source>
        <dbReference type="EMBL" id="KAJ7380870.1"/>
    </source>
</evidence>
<name>A0A9W9ZG76_9CNID</name>
<evidence type="ECO:0000256" key="1">
    <source>
        <dbReference type="ARBA" id="ARBA00022741"/>
    </source>
</evidence>
<feature type="compositionally biased region" description="Polar residues" evidence="4">
    <location>
        <begin position="50"/>
        <end position="85"/>
    </location>
</feature>
<reference evidence="6" key="1">
    <citation type="submission" date="2023-01" db="EMBL/GenBank/DDBJ databases">
        <title>Genome assembly of the deep-sea coral Lophelia pertusa.</title>
        <authorList>
            <person name="Herrera S."/>
            <person name="Cordes E."/>
        </authorList>
    </citation>
    <scope>NUCLEOTIDE SEQUENCE</scope>
    <source>
        <strain evidence="6">USNM1676648</strain>
        <tissue evidence="6">Polyp</tissue>
    </source>
</reference>
<sequence length="345" mass="37937">MELGGASSQPTDVPVEVKNVPETLQANPASLGGASSQPTDVPVEVKNVPETLQASTASEQLEQVEMTNEQTPQNGELGGASSQPTDVPVEVKNVPETLQANTASNVQSMEQGKAIPLCLPNNLSWDPITGEIRKSKDTRCFLYPVPAAIEMLKAIKEPVCVVTIAGPCRDGKSYILGEVFGQTNVFSLGHEMDPETMGLWMHIVPQKVKDSRGRDLTVILLDSEGINAVTAKGQNDNQIFTLTVLLASVMIYNSKGVPKRTDLNDLKFIVNLSQRIRIRSKGNRDDQDLFRNTFPFFIWLLRDVTHTLPPDCEGDILMFVVKTSTFQQGFSQSQRTQQVKRKTNK</sequence>
<feature type="domain" description="GB1/RHD3-type G" evidence="5">
    <location>
        <begin position="156"/>
        <end position="345"/>
    </location>
</feature>
<comment type="caution">
    <text evidence="6">The sequence shown here is derived from an EMBL/GenBank/DDBJ whole genome shotgun (WGS) entry which is preliminary data.</text>
</comment>